<reference evidence="2 3" key="1">
    <citation type="submission" date="2018-07" db="EMBL/GenBank/DDBJ databases">
        <title>Freshwater and sediment microbial communities from various areas in North America, analyzing microbe dynamics in response to fracking.</title>
        <authorList>
            <person name="Lamendella R."/>
        </authorList>
    </citation>
    <scope>NUCLEOTIDE SEQUENCE [LARGE SCALE GENOMIC DNA]</scope>
    <source>
        <strain evidence="2 3">160A</strain>
    </source>
</reference>
<dbReference type="RefSeq" id="WP_114437066.1">
    <property type="nucleotide sequence ID" value="NZ_QPIZ01000011.1"/>
</dbReference>
<dbReference type="EMBL" id="QPIZ01000011">
    <property type="protein sequence ID" value="RCW34604.1"/>
    <property type="molecule type" value="Genomic_DNA"/>
</dbReference>
<feature type="signal peptide" evidence="1">
    <location>
        <begin position="1"/>
        <end position="22"/>
    </location>
</feature>
<sequence>MKKLQYILMAIMALGLFFTSCTEDEEPFETITENDDPRILDPIFSDGQNGELPLIAEIERDGNITMELVVTPSAYSTVTWMIDGNQVHEGTELDINLKAGTYLFKVLVTTDAGKSTYREGTVKVNPLAEDPWATEQGFERIIVPGGSAVLYGDNLNLVNSLVIGGKTIGDLNYVEGDGGNYIEYTVPEDLSVGQYRVLLVDESGNEYGANTVTVTQSAFVTEGAGRANPNSEWRLTGLNMDQIASLTIGGETITDFAEQSATELVLTSPDLEAGTYSLTGKTTDGNDVEFYSKGSVKTEITVTFSSETVLFEGHHYVSWIFEDGNPNKTFNLIGKDVFASMSAGSTLSIYYSIEPADVDRQLQTTSGWWTMLPGTEAVMLNEDGVVEVVLTQEALDLIQAQDGFLCVGHGYYVDKVTVN</sequence>
<evidence type="ECO:0000256" key="1">
    <source>
        <dbReference type="SAM" id="SignalP"/>
    </source>
</evidence>
<dbReference type="AlphaFoldDB" id="A0A368V4I3"/>
<gene>
    <name evidence="2" type="ORF">DFO77_111105</name>
</gene>
<evidence type="ECO:0000313" key="3">
    <source>
        <dbReference type="Proteomes" id="UP000252733"/>
    </source>
</evidence>
<dbReference type="PROSITE" id="PS51257">
    <property type="entry name" value="PROKAR_LIPOPROTEIN"/>
    <property type="match status" value="1"/>
</dbReference>
<dbReference type="Proteomes" id="UP000252733">
    <property type="component" value="Unassembled WGS sequence"/>
</dbReference>
<evidence type="ECO:0000313" key="2">
    <source>
        <dbReference type="EMBL" id="RCW34604.1"/>
    </source>
</evidence>
<comment type="caution">
    <text evidence="2">The sequence shown here is derived from an EMBL/GenBank/DDBJ whole genome shotgun (WGS) entry which is preliminary data.</text>
</comment>
<organism evidence="2 3">
    <name type="scientific">Marinilabilia salmonicolor</name>
    <dbReference type="NCBI Taxonomy" id="989"/>
    <lineage>
        <taxon>Bacteria</taxon>
        <taxon>Pseudomonadati</taxon>
        <taxon>Bacteroidota</taxon>
        <taxon>Bacteroidia</taxon>
        <taxon>Marinilabiliales</taxon>
        <taxon>Marinilabiliaceae</taxon>
        <taxon>Marinilabilia</taxon>
    </lineage>
</organism>
<keyword evidence="3" id="KW-1185">Reference proteome</keyword>
<accession>A0A368V4I3</accession>
<keyword evidence="1" id="KW-0732">Signal</keyword>
<name>A0A368V4I3_9BACT</name>
<protein>
    <submittedName>
        <fullName evidence="2">Uncharacterized protein</fullName>
    </submittedName>
</protein>
<proteinExistence type="predicted"/>
<feature type="chain" id="PRO_5016786878" evidence="1">
    <location>
        <begin position="23"/>
        <end position="419"/>
    </location>
</feature>